<keyword evidence="3" id="KW-1185">Reference proteome</keyword>
<dbReference type="Gene3D" id="1.20.144.10">
    <property type="entry name" value="Phosphatidic acid phosphatase type 2/haloperoxidase"/>
    <property type="match status" value="1"/>
</dbReference>
<feature type="transmembrane region" description="Helical" evidence="1">
    <location>
        <begin position="12"/>
        <end position="31"/>
    </location>
</feature>
<keyword evidence="1" id="KW-1133">Transmembrane helix</keyword>
<sequence>MYRKLFELVSVVFQPLAMPTLIFMFLLFGLPDSEIGIGQANKLLIISVIFANTMIIPIGIIMVMRYTKVIPSLEMENNRERVFPFAVITLLYLITAYAFYQKDWMDYRLIFTMFVISICLILLTSISYFWKISAHMMGVGGLLGIVLAFSLLVQGFSLLHILLPVILLAGLIGSARLYLNAHTPIQVLGGLLLGFGVCFGSFYMVWI</sequence>
<accession>A0ABW4VK21</accession>
<proteinExistence type="predicted"/>
<feature type="transmembrane region" description="Helical" evidence="1">
    <location>
        <begin position="107"/>
        <end position="130"/>
    </location>
</feature>
<gene>
    <name evidence="2" type="ORF">ACFSKL_09655</name>
</gene>
<dbReference type="EMBL" id="JBHUHR010000025">
    <property type="protein sequence ID" value="MFD2035057.1"/>
    <property type="molecule type" value="Genomic_DNA"/>
</dbReference>
<evidence type="ECO:0000256" key="1">
    <source>
        <dbReference type="SAM" id="Phobius"/>
    </source>
</evidence>
<name>A0ABW4VK21_9BACT</name>
<feature type="transmembrane region" description="Helical" evidence="1">
    <location>
        <begin position="161"/>
        <end position="179"/>
    </location>
</feature>
<feature type="transmembrane region" description="Helical" evidence="1">
    <location>
        <begin position="82"/>
        <end position="100"/>
    </location>
</feature>
<evidence type="ECO:0000313" key="3">
    <source>
        <dbReference type="Proteomes" id="UP001597361"/>
    </source>
</evidence>
<keyword evidence="1" id="KW-0472">Membrane</keyword>
<comment type="caution">
    <text evidence="2">The sequence shown here is derived from an EMBL/GenBank/DDBJ whole genome shotgun (WGS) entry which is preliminary data.</text>
</comment>
<feature type="transmembrane region" description="Helical" evidence="1">
    <location>
        <begin position="136"/>
        <end position="154"/>
    </location>
</feature>
<reference evidence="3" key="1">
    <citation type="journal article" date="2019" name="Int. J. Syst. Evol. Microbiol.">
        <title>The Global Catalogue of Microorganisms (GCM) 10K type strain sequencing project: providing services to taxonomists for standard genome sequencing and annotation.</title>
        <authorList>
            <consortium name="The Broad Institute Genomics Platform"/>
            <consortium name="The Broad Institute Genome Sequencing Center for Infectious Disease"/>
            <person name="Wu L."/>
            <person name="Ma J."/>
        </authorList>
    </citation>
    <scope>NUCLEOTIDE SEQUENCE [LARGE SCALE GENOMIC DNA]</scope>
    <source>
        <strain evidence="3">CGMCC 1.15180</strain>
    </source>
</reference>
<dbReference type="RefSeq" id="WP_376885744.1">
    <property type="nucleotide sequence ID" value="NZ_JBHUHR010000025.1"/>
</dbReference>
<keyword evidence="1" id="KW-0812">Transmembrane</keyword>
<organism evidence="2 3">
    <name type="scientific">Belliella marina</name>
    <dbReference type="NCBI Taxonomy" id="1644146"/>
    <lineage>
        <taxon>Bacteria</taxon>
        <taxon>Pseudomonadati</taxon>
        <taxon>Bacteroidota</taxon>
        <taxon>Cytophagia</taxon>
        <taxon>Cytophagales</taxon>
        <taxon>Cyclobacteriaceae</taxon>
        <taxon>Belliella</taxon>
    </lineage>
</organism>
<evidence type="ECO:0000313" key="2">
    <source>
        <dbReference type="EMBL" id="MFD2035057.1"/>
    </source>
</evidence>
<protein>
    <submittedName>
        <fullName evidence="2">PA-phosphatase</fullName>
    </submittedName>
</protein>
<feature type="transmembrane region" description="Helical" evidence="1">
    <location>
        <begin position="43"/>
        <end position="62"/>
    </location>
</feature>
<feature type="transmembrane region" description="Helical" evidence="1">
    <location>
        <begin position="185"/>
        <end position="206"/>
    </location>
</feature>
<dbReference type="Proteomes" id="UP001597361">
    <property type="component" value="Unassembled WGS sequence"/>
</dbReference>